<evidence type="ECO:0000313" key="15">
    <source>
        <dbReference type="Proteomes" id="UP000261600"/>
    </source>
</evidence>
<dbReference type="AlphaFoldDB" id="A0A3Q3K4L9"/>
<evidence type="ECO:0000256" key="4">
    <source>
        <dbReference type="ARBA" id="ARBA00022511"/>
    </source>
</evidence>
<dbReference type="PANTHER" id="PTHR10424">
    <property type="entry name" value="VIRAL ENVELOPE PROTEIN"/>
    <property type="match status" value="1"/>
</dbReference>
<evidence type="ECO:0000256" key="3">
    <source>
        <dbReference type="ARBA" id="ARBA00004563"/>
    </source>
</evidence>
<dbReference type="Gene3D" id="1.10.287.210">
    <property type="match status" value="1"/>
</dbReference>
<evidence type="ECO:0000256" key="11">
    <source>
        <dbReference type="ARBA" id="ARBA00023157"/>
    </source>
</evidence>
<evidence type="ECO:0000256" key="8">
    <source>
        <dbReference type="ARBA" id="ARBA00022989"/>
    </source>
</evidence>
<dbReference type="STRING" id="43700.ENSMALP00000027875"/>
<comment type="subcellular location">
    <subcellularLocation>
        <location evidence="1">Host cell membrane</location>
        <topology evidence="1">Single-pass type I membrane protein</topology>
    </subcellularLocation>
    <subcellularLocation>
        <location evidence="2">Host endomembrane system</location>
        <topology evidence="2">Peripheral membrane protein</topology>
    </subcellularLocation>
    <subcellularLocation>
        <location evidence="3">Virion membrane</location>
        <topology evidence="3">Single-pass type I membrane protein</topology>
    </subcellularLocation>
</comment>
<keyword evidence="12" id="KW-0325">Glycoprotein</keyword>
<dbReference type="Ensembl" id="ENSMALT00000028388.1">
    <property type="protein sequence ID" value="ENSMALP00000027875.1"/>
    <property type="gene ID" value="ENSMALG00000019333.1"/>
</dbReference>
<evidence type="ECO:0000256" key="5">
    <source>
        <dbReference type="ARBA" id="ARBA00022581"/>
    </source>
</evidence>
<evidence type="ECO:0000256" key="12">
    <source>
        <dbReference type="ARBA" id="ARBA00023180"/>
    </source>
</evidence>
<dbReference type="SUPFAM" id="SSF58069">
    <property type="entry name" value="Virus ectodomain"/>
    <property type="match status" value="1"/>
</dbReference>
<keyword evidence="11" id="KW-1015">Disulfide bond</keyword>
<evidence type="ECO:0000256" key="13">
    <source>
        <dbReference type="ARBA" id="ARBA00023288"/>
    </source>
</evidence>
<evidence type="ECO:0000256" key="10">
    <source>
        <dbReference type="ARBA" id="ARBA00023139"/>
    </source>
</evidence>
<evidence type="ECO:0000313" key="14">
    <source>
        <dbReference type="Ensembl" id="ENSMALP00000027875.1"/>
    </source>
</evidence>
<evidence type="ECO:0000256" key="6">
    <source>
        <dbReference type="ARBA" id="ARBA00022692"/>
    </source>
</evidence>
<organism evidence="14 15">
    <name type="scientific">Monopterus albus</name>
    <name type="common">Swamp eel</name>
    <dbReference type="NCBI Taxonomy" id="43700"/>
    <lineage>
        <taxon>Eukaryota</taxon>
        <taxon>Metazoa</taxon>
        <taxon>Chordata</taxon>
        <taxon>Craniata</taxon>
        <taxon>Vertebrata</taxon>
        <taxon>Euteleostomi</taxon>
        <taxon>Actinopterygii</taxon>
        <taxon>Neopterygii</taxon>
        <taxon>Teleostei</taxon>
        <taxon>Neoteleostei</taxon>
        <taxon>Acanthomorphata</taxon>
        <taxon>Anabantaria</taxon>
        <taxon>Synbranchiformes</taxon>
        <taxon>Synbranchidae</taxon>
        <taxon>Monopterus</taxon>
    </lineage>
</organism>
<keyword evidence="5" id="KW-0945">Host-virus interaction</keyword>
<proteinExistence type="predicted"/>
<reference evidence="14" key="2">
    <citation type="submission" date="2025-09" db="UniProtKB">
        <authorList>
            <consortium name="Ensembl"/>
        </authorList>
    </citation>
    <scope>IDENTIFICATION</scope>
</reference>
<evidence type="ECO:0000256" key="9">
    <source>
        <dbReference type="ARBA" id="ARBA00023136"/>
    </source>
</evidence>
<keyword evidence="6" id="KW-0812">Transmembrane</keyword>
<evidence type="ECO:0000256" key="1">
    <source>
        <dbReference type="ARBA" id="ARBA00004402"/>
    </source>
</evidence>
<keyword evidence="10" id="KW-0564">Palmitate</keyword>
<evidence type="ECO:0000256" key="7">
    <source>
        <dbReference type="ARBA" id="ARBA00022870"/>
    </source>
</evidence>
<reference evidence="14" key="1">
    <citation type="submission" date="2025-08" db="UniProtKB">
        <authorList>
            <consortium name="Ensembl"/>
        </authorList>
    </citation>
    <scope>IDENTIFICATION</scope>
</reference>
<protein>
    <submittedName>
        <fullName evidence="14">Uncharacterized protein</fullName>
    </submittedName>
</protein>
<keyword evidence="8" id="KW-1133">Transmembrane helix</keyword>
<name>A0A3Q3K4L9_MONAL</name>
<keyword evidence="13" id="KW-0449">Lipoprotein</keyword>
<dbReference type="PANTHER" id="PTHR10424:SF81">
    <property type="entry name" value="ERVV2 PROTEIN"/>
    <property type="match status" value="1"/>
</dbReference>
<keyword evidence="7" id="KW-1043">Host membrane</keyword>
<keyword evidence="9" id="KW-0472">Membrane</keyword>
<keyword evidence="4" id="KW-1032">Host cell membrane</keyword>
<dbReference type="Proteomes" id="UP000261600">
    <property type="component" value="Unplaced"/>
</dbReference>
<accession>A0A3Q3K4L9</accession>
<evidence type="ECO:0000256" key="2">
    <source>
        <dbReference type="ARBA" id="ARBA00004531"/>
    </source>
</evidence>
<keyword evidence="15" id="KW-1185">Reference proteome</keyword>
<sequence length="87" mass="9654">LFVTRQPIYILSGTHKHVRLGGCHVGLGWVAATSLMSYQNRLALDFILIEKGGVCFMIGQQCCTHIPNNTVVELSVFAHICMCIMVF</sequence>
<dbReference type="InterPro" id="IPR018154">
    <property type="entry name" value="TLV/ENV_coat_polyprotein"/>
</dbReference>